<evidence type="ECO:0008006" key="3">
    <source>
        <dbReference type="Google" id="ProtNLM"/>
    </source>
</evidence>
<dbReference type="RefSeq" id="WP_110888364.1">
    <property type="nucleotide sequence ID" value="NZ_QJSX01000018.1"/>
</dbReference>
<gene>
    <name evidence="1" type="ORF">DES52_11823</name>
</gene>
<dbReference type="SUPFAM" id="SSF48452">
    <property type="entry name" value="TPR-like"/>
    <property type="match status" value="1"/>
</dbReference>
<evidence type="ECO:0000313" key="1">
    <source>
        <dbReference type="EMBL" id="PYE50406.1"/>
    </source>
</evidence>
<sequence length="187" mass="19955">MFEHLSLAAAAFRKAGHASLEGRALAELGAALLVHERSAKAARALQDAVALFERSRPCAPVLRAQWAVCLARLGEVTRAWSVFRTGLSTDEPPPVLRGTLYWTAQFLLEAGQARTATLLAALLEAQSPPEDALFLAGPMKGLRDQLAASLLPEALKDAAERGRTLSLEKGVRVVEALATQPGVIARN</sequence>
<accession>A0A318S0H6</accession>
<dbReference type="Proteomes" id="UP000248326">
    <property type="component" value="Unassembled WGS sequence"/>
</dbReference>
<comment type="caution">
    <text evidence="1">The sequence shown here is derived from an EMBL/GenBank/DDBJ whole genome shotgun (WGS) entry which is preliminary data.</text>
</comment>
<dbReference type="EMBL" id="QJSX01000018">
    <property type="protein sequence ID" value="PYE50406.1"/>
    <property type="molecule type" value="Genomic_DNA"/>
</dbReference>
<keyword evidence="2" id="KW-1185">Reference proteome</keyword>
<dbReference type="InterPro" id="IPR011990">
    <property type="entry name" value="TPR-like_helical_dom_sf"/>
</dbReference>
<evidence type="ECO:0000313" key="2">
    <source>
        <dbReference type="Proteomes" id="UP000248326"/>
    </source>
</evidence>
<dbReference type="AlphaFoldDB" id="A0A318S0H6"/>
<reference evidence="1 2" key="1">
    <citation type="submission" date="2018-06" db="EMBL/GenBank/DDBJ databases">
        <title>Genomic Encyclopedia of Type Strains, Phase IV (KMG-IV): sequencing the most valuable type-strain genomes for metagenomic binning, comparative biology and taxonomic classification.</title>
        <authorList>
            <person name="Goeker M."/>
        </authorList>
    </citation>
    <scope>NUCLEOTIDE SEQUENCE [LARGE SCALE GENOMIC DNA]</scope>
    <source>
        <strain evidence="1 2">DSM 18048</strain>
    </source>
</reference>
<proteinExistence type="predicted"/>
<protein>
    <recommendedName>
        <fullName evidence="3">Tetratricopeptide repeat protein</fullName>
    </recommendedName>
</protein>
<name>A0A318S0H6_9DEIO</name>
<organism evidence="1 2">
    <name type="scientific">Deinococcus yavapaiensis KR-236</name>
    <dbReference type="NCBI Taxonomy" id="694435"/>
    <lineage>
        <taxon>Bacteria</taxon>
        <taxon>Thermotogati</taxon>
        <taxon>Deinococcota</taxon>
        <taxon>Deinococci</taxon>
        <taxon>Deinococcales</taxon>
        <taxon>Deinococcaceae</taxon>
        <taxon>Deinococcus</taxon>
    </lineage>
</organism>